<proteinExistence type="predicted"/>
<protein>
    <submittedName>
        <fullName evidence="1">Uncharacterized protein</fullName>
    </submittedName>
</protein>
<dbReference type="Proteomes" id="UP000285648">
    <property type="component" value="Unassembled WGS sequence"/>
</dbReference>
<comment type="caution">
    <text evidence="1">The sequence shown here is derived from an EMBL/GenBank/DDBJ whole genome shotgun (WGS) entry which is preliminary data.</text>
</comment>
<dbReference type="EMBL" id="MJLZ01000066">
    <property type="protein sequence ID" value="RLM18466.1"/>
    <property type="molecule type" value="Genomic_DNA"/>
</dbReference>
<gene>
    <name evidence="1" type="ORF">BIY29_18295</name>
</gene>
<evidence type="ECO:0000313" key="1">
    <source>
        <dbReference type="EMBL" id="RLM18466.1"/>
    </source>
</evidence>
<dbReference type="AlphaFoldDB" id="A0A421DJ88"/>
<sequence length="67" mass="7454">MQDKRYRFEQRKAMALYGQGSLMSVEFADKVACKPEIHRPSIPRGAPAAHAATPPLIMSFVNSLKAH</sequence>
<name>A0A421DJ88_9GAMM</name>
<accession>A0A421DJ88</accession>
<evidence type="ECO:0000313" key="2">
    <source>
        <dbReference type="Proteomes" id="UP000285648"/>
    </source>
</evidence>
<keyword evidence="2" id="KW-1185">Reference proteome</keyword>
<organism evidence="1 2">
    <name type="scientific">Brenneria alni</name>
    <dbReference type="NCBI Taxonomy" id="71656"/>
    <lineage>
        <taxon>Bacteria</taxon>
        <taxon>Pseudomonadati</taxon>
        <taxon>Pseudomonadota</taxon>
        <taxon>Gammaproteobacteria</taxon>
        <taxon>Enterobacterales</taxon>
        <taxon>Pectobacteriaceae</taxon>
        <taxon>Brenneria</taxon>
    </lineage>
</organism>
<reference evidence="1 2" key="1">
    <citation type="submission" date="2016-09" db="EMBL/GenBank/DDBJ databases">
        <authorList>
            <person name="Doonan J."/>
            <person name="Pachebat J.A."/>
            <person name="Golyshin P.N."/>
            <person name="Denman S."/>
            <person name="Mcdonald J.E."/>
        </authorList>
    </citation>
    <scope>NUCLEOTIDE SEQUENCE [LARGE SCALE GENOMIC DNA]</scope>
    <source>
        <strain evidence="1 2">NCPPB 3934</strain>
    </source>
</reference>